<dbReference type="Proteomes" id="UP000028680">
    <property type="component" value="Chromosome"/>
</dbReference>
<reference evidence="3 4" key="1">
    <citation type="journal article" date="2014" name="ISME J.">
        <title>Adaptation of an abundant Roseobacter RCA organism to pelagic systems revealed by genomic and transcriptomic analyses.</title>
        <authorList>
            <person name="Voget S."/>
            <person name="Wemheuer B."/>
            <person name="Brinkhoff T."/>
            <person name="Vollmers J."/>
            <person name="Dietrich S."/>
            <person name="Giebel H.A."/>
            <person name="Beardsley C."/>
            <person name="Sardemann C."/>
            <person name="Bakenhus I."/>
            <person name="Billerbeck S."/>
            <person name="Daniel R."/>
            <person name="Simon M."/>
        </authorList>
    </citation>
    <scope>NUCLEOTIDE SEQUENCE [LARGE SCALE GENOMIC DNA]</scope>
    <source>
        <strain evidence="3 4">RCA23</strain>
    </source>
</reference>
<organism evidence="3 4">
    <name type="scientific">Planktomarina temperata RCA23</name>
    <dbReference type="NCBI Taxonomy" id="666509"/>
    <lineage>
        <taxon>Bacteria</taxon>
        <taxon>Pseudomonadati</taxon>
        <taxon>Pseudomonadota</taxon>
        <taxon>Alphaproteobacteria</taxon>
        <taxon>Rhodobacterales</taxon>
        <taxon>Paracoccaceae</taxon>
        <taxon>Planktomarina</taxon>
    </lineage>
</organism>
<feature type="domain" description="Amidohydrolase-related" evidence="2">
    <location>
        <begin position="8"/>
        <end position="290"/>
    </location>
</feature>
<dbReference type="PANTHER" id="PTHR43569:SF2">
    <property type="entry name" value="AMIDOHYDROLASE-RELATED DOMAIN-CONTAINING PROTEIN"/>
    <property type="match status" value="1"/>
</dbReference>
<dbReference type="InterPro" id="IPR052350">
    <property type="entry name" value="Metallo-dep_Lactonases"/>
</dbReference>
<name>A0AAN0RKC6_9RHOB</name>
<evidence type="ECO:0000313" key="4">
    <source>
        <dbReference type="Proteomes" id="UP000028680"/>
    </source>
</evidence>
<gene>
    <name evidence="3" type="ORF">RCA23_c23380</name>
</gene>
<sequence>MMPNFPIIDTHLHIWDFDRLTYSAFQGHPLFGKSYQIEDYQRDCENVEVEAMVFLECYADFTTTSGQYMEEIDFVEDSAKLDPRIKGIVPMAPLEWGPKVEPMLAEMKELHPAVKGIRRIVEFDDDPRALTLSDNFIEGVNLLEKFGFHFEINVNFTQMDIVREFVKHIPNVPMILDHCGKPGIVDGAIEQYRSDIRELAEHPNLLIKMSDLPAAADHENWSEGDLRPYIDATIETFGFDRTIYASDYPVCLLAGSVTRGIEVLDRALAGSSETELRKLYRDNANKFYRLGLPVSV</sequence>
<dbReference type="InterPro" id="IPR032466">
    <property type="entry name" value="Metal_Hydrolase"/>
</dbReference>
<keyword evidence="4" id="KW-1185">Reference proteome</keyword>
<comment type="similarity">
    <text evidence="1">Belongs to the metallo-dependent hydrolases superfamily.</text>
</comment>
<evidence type="ECO:0000259" key="2">
    <source>
        <dbReference type="Pfam" id="PF04909"/>
    </source>
</evidence>
<accession>A0AAN0RKC6</accession>
<protein>
    <submittedName>
        <fullName evidence="3">Amidohydrolase</fullName>
    </submittedName>
</protein>
<dbReference type="SUPFAM" id="SSF51556">
    <property type="entry name" value="Metallo-dependent hydrolases"/>
    <property type="match status" value="1"/>
</dbReference>
<evidence type="ECO:0000256" key="1">
    <source>
        <dbReference type="ARBA" id="ARBA00038310"/>
    </source>
</evidence>
<dbReference type="Gene3D" id="3.20.20.140">
    <property type="entry name" value="Metal-dependent hydrolases"/>
    <property type="match status" value="1"/>
</dbReference>
<dbReference type="AlphaFoldDB" id="A0AAN0RKC6"/>
<proteinExistence type="inferred from homology"/>
<evidence type="ECO:0000313" key="3">
    <source>
        <dbReference type="EMBL" id="AII87861.1"/>
    </source>
</evidence>
<dbReference type="InterPro" id="IPR006680">
    <property type="entry name" value="Amidohydro-rel"/>
</dbReference>
<dbReference type="PANTHER" id="PTHR43569">
    <property type="entry name" value="AMIDOHYDROLASE"/>
    <property type="match status" value="1"/>
</dbReference>
<dbReference type="GO" id="GO:0016787">
    <property type="term" value="F:hydrolase activity"/>
    <property type="evidence" value="ECO:0007669"/>
    <property type="project" value="InterPro"/>
</dbReference>
<dbReference type="EMBL" id="CP003984">
    <property type="protein sequence ID" value="AII87861.1"/>
    <property type="molecule type" value="Genomic_DNA"/>
</dbReference>
<dbReference type="KEGG" id="ptp:RCA23_c23380"/>
<dbReference type="Pfam" id="PF04909">
    <property type="entry name" value="Amidohydro_2"/>
    <property type="match status" value="1"/>
</dbReference>